<sequence length="834" mass="99987">MTTNERTVEPPPQKRIRKTKTYPVAVFDVEQRTEMNVVLVSIFSNVVTQNHVFLWEVSEEVRDYLEDSKEEYDLIISIQLLFAHLLYGEGSYAKPTEFVKKVLSKDLEIEDTIPVFHPKTKFGIFLHQFINRMNQSEKKHWMFSPKSEGENISFWSNTFFGNIDALIEEEEENKNENKKENENEKEKEKEKEQQQEIKNENQNEQKDENKIQASSDSQFQSLNVQQIPIYVEHQNLYTSIDKFLNQIVGEDQSVVLFTKLPKILLFEIQENEKLSNYKLFKYEKVIYMDRFLMKNSHQVKQKKTQEKNHHKTIKKVEREIQKLENWKSSNISVLDGLKHTLNYLKLQQQQSSQNSERSNNLKKMISVLNQQIENFLKQLKQLSFQQERLRNQINLLYKEMNQSKYLLDSIIFKKIVQNKEIYFNITRRKDGKWYKFENSKVSPIKEEQILNYHHVFDNVILAGLIYTCDEFINNNNKLEFDKEAFLLKENLKQDVEKKNKELQELYQKWKQEEVKHEEQKKYNNFFTKIDQEYSKEQDRIEELSQKKSHLEIALENKNNFIFLTQNQGICRFIIAKNIYLKQTNNQIDLFDEIQKDRFAIRILKELVFDKNLNIKLLLKFVDIEWVKFQQSMKLFTLALENLYNKKYHSCLIQLINLYETLKIKKSVNKRQLYNTFFNEVLIHIKSCVYLIFNSAMEQYLKKKVDKYSKEELELLLENLNQAIFAARIAMKYFFIQSIDSILNFLKETPSRNSFVDEFLENWKKIKKNEKPFSQPINQSVRTIITILSSPMENKNIIYPKHSNPDITKTENLSKDFGQIFGTIIKQNDDFRKKF</sequence>
<name>A0AAV7ZW59_9EUKA</name>
<evidence type="ECO:0000256" key="1">
    <source>
        <dbReference type="SAM" id="Coils"/>
    </source>
</evidence>
<gene>
    <name evidence="3" type="ORF">M0812_11428</name>
</gene>
<comment type="caution">
    <text evidence="3">The sequence shown here is derived from an EMBL/GenBank/DDBJ whole genome shotgun (WGS) entry which is preliminary data.</text>
</comment>
<feature type="coiled-coil region" evidence="1">
    <location>
        <begin position="488"/>
        <end position="553"/>
    </location>
</feature>
<evidence type="ECO:0000313" key="4">
    <source>
        <dbReference type="Proteomes" id="UP001146793"/>
    </source>
</evidence>
<dbReference type="Proteomes" id="UP001146793">
    <property type="component" value="Unassembled WGS sequence"/>
</dbReference>
<evidence type="ECO:0000256" key="2">
    <source>
        <dbReference type="SAM" id="MobiDB-lite"/>
    </source>
</evidence>
<feature type="region of interest" description="Disordered" evidence="2">
    <location>
        <begin position="170"/>
        <end position="215"/>
    </location>
</feature>
<evidence type="ECO:0000313" key="3">
    <source>
        <dbReference type="EMBL" id="KAJ3445550.1"/>
    </source>
</evidence>
<accession>A0AAV7ZW59</accession>
<organism evidence="3 4">
    <name type="scientific">Anaeramoeba flamelloides</name>
    <dbReference type="NCBI Taxonomy" id="1746091"/>
    <lineage>
        <taxon>Eukaryota</taxon>
        <taxon>Metamonada</taxon>
        <taxon>Anaeramoebidae</taxon>
        <taxon>Anaeramoeba</taxon>
    </lineage>
</organism>
<feature type="coiled-coil region" evidence="1">
    <location>
        <begin position="358"/>
        <end position="399"/>
    </location>
</feature>
<protein>
    <submittedName>
        <fullName evidence="3">Uncharacterized protein</fullName>
    </submittedName>
</protein>
<keyword evidence="1" id="KW-0175">Coiled coil</keyword>
<proteinExistence type="predicted"/>
<feature type="compositionally biased region" description="Basic and acidic residues" evidence="2">
    <location>
        <begin position="174"/>
        <end position="210"/>
    </location>
</feature>
<reference evidence="3" key="1">
    <citation type="submission" date="2022-08" db="EMBL/GenBank/DDBJ databases">
        <title>Novel sulphate-reducing endosymbionts in the free-living metamonad Anaeramoeba.</title>
        <authorList>
            <person name="Jerlstrom-Hultqvist J."/>
            <person name="Cepicka I."/>
            <person name="Gallot-Lavallee L."/>
            <person name="Salas-Leiva D."/>
            <person name="Curtis B.A."/>
            <person name="Zahonova K."/>
            <person name="Pipaliya S."/>
            <person name="Dacks J."/>
            <person name="Roger A.J."/>
        </authorList>
    </citation>
    <scope>NUCLEOTIDE SEQUENCE</scope>
    <source>
        <strain evidence="3">Busselton2</strain>
    </source>
</reference>
<dbReference type="EMBL" id="JANTQA010000023">
    <property type="protein sequence ID" value="KAJ3445550.1"/>
    <property type="molecule type" value="Genomic_DNA"/>
</dbReference>
<dbReference type="AlphaFoldDB" id="A0AAV7ZW59"/>